<keyword evidence="2" id="KW-1185">Reference proteome</keyword>
<dbReference type="Proteomes" id="UP001195483">
    <property type="component" value="Unassembled WGS sequence"/>
</dbReference>
<evidence type="ECO:0000313" key="2">
    <source>
        <dbReference type="Proteomes" id="UP001195483"/>
    </source>
</evidence>
<gene>
    <name evidence="1" type="ORF">CHS0354_036334</name>
</gene>
<reference evidence="1" key="1">
    <citation type="journal article" date="2021" name="Genome Biol. Evol.">
        <title>A High-Quality Reference Genome for a Parasitic Bivalve with Doubly Uniparental Inheritance (Bivalvia: Unionida).</title>
        <authorList>
            <person name="Smith C.H."/>
        </authorList>
    </citation>
    <scope>NUCLEOTIDE SEQUENCE</scope>
    <source>
        <strain evidence="1">CHS0354</strain>
    </source>
</reference>
<dbReference type="EMBL" id="JAEAOA010002127">
    <property type="protein sequence ID" value="KAK3576055.1"/>
    <property type="molecule type" value="Genomic_DNA"/>
</dbReference>
<sequence length="51" mass="5979">SYRNRGFPLSALNHYRAIGSEDFRFRRRIITEQPDLADFSVASFSQTNLEK</sequence>
<evidence type="ECO:0000313" key="1">
    <source>
        <dbReference type="EMBL" id="KAK3576055.1"/>
    </source>
</evidence>
<protein>
    <submittedName>
        <fullName evidence="1">Uncharacterized protein</fullName>
    </submittedName>
</protein>
<accession>A0AAE0RMU7</accession>
<dbReference type="AlphaFoldDB" id="A0AAE0RMU7"/>
<reference evidence="1" key="3">
    <citation type="submission" date="2023-05" db="EMBL/GenBank/DDBJ databases">
        <authorList>
            <person name="Smith C.H."/>
        </authorList>
    </citation>
    <scope>NUCLEOTIDE SEQUENCE</scope>
    <source>
        <strain evidence="1">CHS0354</strain>
        <tissue evidence="1">Mantle</tissue>
    </source>
</reference>
<reference evidence="1" key="2">
    <citation type="journal article" date="2021" name="Genome Biol. Evol.">
        <title>Developing a high-quality reference genome for a parasitic bivalve with doubly uniparental inheritance (Bivalvia: Unionida).</title>
        <authorList>
            <person name="Smith C.H."/>
        </authorList>
    </citation>
    <scope>NUCLEOTIDE SEQUENCE</scope>
    <source>
        <strain evidence="1">CHS0354</strain>
        <tissue evidence="1">Mantle</tissue>
    </source>
</reference>
<proteinExistence type="predicted"/>
<feature type="non-terminal residue" evidence="1">
    <location>
        <position position="1"/>
    </location>
</feature>
<comment type="caution">
    <text evidence="1">The sequence shown here is derived from an EMBL/GenBank/DDBJ whole genome shotgun (WGS) entry which is preliminary data.</text>
</comment>
<organism evidence="1 2">
    <name type="scientific">Potamilus streckersoni</name>
    <dbReference type="NCBI Taxonomy" id="2493646"/>
    <lineage>
        <taxon>Eukaryota</taxon>
        <taxon>Metazoa</taxon>
        <taxon>Spiralia</taxon>
        <taxon>Lophotrochozoa</taxon>
        <taxon>Mollusca</taxon>
        <taxon>Bivalvia</taxon>
        <taxon>Autobranchia</taxon>
        <taxon>Heteroconchia</taxon>
        <taxon>Palaeoheterodonta</taxon>
        <taxon>Unionida</taxon>
        <taxon>Unionoidea</taxon>
        <taxon>Unionidae</taxon>
        <taxon>Ambleminae</taxon>
        <taxon>Lampsilini</taxon>
        <taxon>Potamilus</taxon>
    </lineage>
</organism>
<name>A0AAE0RMU7_9BIVA</name>